<name>A0A9J6ELR1_RHIMP</name>
<accession>A0A9J6ELR1</accession>
<evidence type="ECO:0000313" key="1">
    <source>
        <dbReference type="EMBL" id="KAH8035377.1"/>
    </source>
</evidence>
<dbReference type="EMBL" id="JABSTU010000003">
    <property type="protein sequence ID" value="KAH8035377.1"/>
    <property type="molecule type" value="Genomic_DNA"/>
</dbReference>
<reference evidence="1" key="1">
    <citation type="journal article" date="2020" name="Cell">
        <title>Large-Scale Comparative Analyses of Tick Genomes Elucidate Their Genetic Diversity and Vector Capacities.</title>
        <authorList>
            <consortium name="Tick Genome and Microbiome Consortium (TIGMIC)"/>
            <person name="Jia N."/>
            <person name="Wang J."/>
            <person name="Shi W."/>
            <person name="Du L."/>
            <person name="Sun Y."/>
            <person name="Zhan W."/>
            <person name="Jiang J.F."/>
            <person name="Wang Q."/>
            <person name="Zhang B."/>
            <person name="Ji P."/>
            <person name="Bell-Sakyi L."/>
            <person name="Cui X.M."/>
            <person name="Yuan T.T."/>
            <person name="Jiang B.G."/>
            <person name="Yang W.F."/>
            <person name="Lam T.T."/>
            <person name="Chang Q.C."/>
            <person name="Ding S.J."/>
            <person name="Wang X.J."/>
            <person name="Zhu J.G."/>
            <person name="Ruan X.D."/>
            <person name="Zhao L."/>
            <person name="Wei J.T."/>
            <person name="Ye R.Z."/>
            <person name="Que T.C."/>
            <person name="Du C.H."/>
            <person name="Zhou Y.H."/>
            <person name="Cheng J.X."/>
            <person name="Dai P.F."/>
            <person name="Guo W.B."/>
            <person name="Han X.H."/>
            <person name="Huang E.J."/>
            <person name="Li L.F."/>
            <person name="Wei W."/>
            <person name="Gao Y.C."/>
            <person name="Liu J.Z."/>
            <person name="Shao H.Z."/>
            <person name="Wang X."/>
            <person name="Wang C.C."/>
            <person name="Yang T.C."/>
            <person name="Huo Q.B."/>
            <person name="Li W."/>
            <person name="Chen H.Y."/>
            <person name="Chen S.E."/>
            <person name="Zhou L.G."/>
            <person name="Ni X.B."/>
            <person name="Tian J.H."/>
            <person name="Sheng Y."/>
            <person name="Liu T."/>
            <person name="Pan Y.S."/>
            <person name="Xia L.Y."/>
            <person name="Li J."/>
            <person name="Zhao F."/>
            <person name="Cao W.C."/>
        </authorList>
    </citation>
    <scope>NUCLEOTIDE SEQUENCE</scope>
    <source>
        <strain evidence="1">Rmic-2018</strain>
    </source>
</reference>
<dbReference type="Proteomes" id="UP000821866">
    <property type="component" value="Chromosome 11"/>
</dbReference>
<protein>
    <submittedName>
        <fullName evidence="1">Uncharacterized protein</fullName>
    </submittedName>
</protein>
<gene>
    <name evidence="1" type="ORF">HPB51_004618</name>
</gene>
<reference evidence="1" key="2">
    <citation type="submission" date="2021-09" db="EMBL/GenBank/DDBJ databases">
        <authorList>
            <person name="Jia N."/>
            <person name="Wang J."/>
            <person name="Shi W."/>
            <person name="Du L."/>
            <person name="Sun Y."/>
            <person name="Zhan W."/>
            <person name="Jiang J."/>
            <person name="Wang Q."/>
            <person name="Zhang B."/>
            <person name="Ji P."/>
            <person name="Sakyi L.B."/>
            <person name="Cui X."/>
            <person name="Yuan T."/>
            <person name="Jiang B."/>
            <person name="Yang W."/>
            <person name="Lam T.T.-Y."/>
            <person name="Chang Q."/>
            <person name="Ding S."/>
            <person name="Wang X."/>
            <person name="Zhu J."/>
            <person name="Ruan X."/>
            <person name="Zhao L."/>
            <person name="Wei J."/>
            <person name="Que T."/>
            <person name="Du C."/>
            <person name="Cheng J."/>
            <person name="Dai P."/>
            <person name="Han X."/>
            <person name="Huang E."/>
            <person name="Gao Y."/>
            <person name="Liu J."/>
            <person name="Shao H."/>
            <person name="Ye R."/>
            <person name="Li L."/>
            <person name="Wei W."/>
            <person name="Wang X."/>
            <person name="Wang C."/>
            <person name="Huo Q."/>
            <person name="Li W."/>
            <person name="Guo W."/>
            <person name="Chen H."/>
            <person name="Chen S."/>
            <person name="Zhou L."/>
            <person name="Zhou L."/>
            <person name="Ni X."/>
            <person name="Tian J."/>
            <person name="Zhou Y."/>
            <person name="Sheng Y."/>
            <person name="Liu T."/>
            <person name="Pan Y."/>
            <person name="Xia L."/>
            <person name="Li J."/>
            <person name="Zhao F."/>
            <person name="Cao W."/>
        </authorList>
    </citation>
    <scope>NUCLEOTIDE SEQUENCE</scope>
    <source>
        <strain evidence="1">Rmic-2018</strain>
        <tissue evidence="1">Larvae</tissue>
    </source>
</reference>
<sequence>MEWRVLHFERQGVDSSVNQNLSPRRSPSADAPAQCRPALKCVVAAVLSFGVGPGRRAPSNTAGVAAQILDAFSSARSRLLPLPFSPPVWGKWRGRKLPEETRQLFERRLKGKRSPKKIAVPPPLLPSLGDNCLGRHSERVIIMMISGVLRPEVTISSFDAAVQGSGNFDHTVFFNVD</sequence>
<comment type="caution">
    <text evidence="1">The sequence shown here is derived from an EMBL/GenBank/DDBJ whole genome shotgun (WGS) entry which is preliminary data.</text>
</comment>
<evidence type="ECO:0000313" key="2">
    <source>
        <dbReference type="Proteomes" id="UP000821866"/>
    </source>
</evidence>
<dbReference type="AlphaFoldDB" id="A0A9J6ELR1"/>
<proteinExistence type="predicted"/>
<organism evidence="1 2">
    <name type="scientific">Rhipicephalus microplus</name>
    <name type="common">Cattle tick</name>
    <name type="synonym">Boophilus microplus</name>
    <dbReference type="NCBI Taxonomy" id="6941"/>
    <lineage>
        <taxon>Eukaryota</taxon>
        <taxon>Metazoa</taxon>
        <taxon>Ecdysozoa</taxon>
        <taxon>Arthropoda</taxon>
        <taxon>Chelicerata</taxon>
        <taxon>Arachnida</taxon>
        <taxon>Acari</taxon>
        <taxon>Parasitiformes</taxon>
        <taxon>Ixodida</taxon>
        <taxon>Ixodoidea</taxon>
        <taxon>Ixodidae</taxon>
        <taxon>Rhipicephalinae</taxon>
        <taxon>Rhipicephalus</taxon>
        <taxon>Boophilus</taxon>
    </lineage>
</organism>
<keyword evidence="2" id="KW-1185">Reference proteome</keyword>